<evidence type="ECO:0000313" key="4">
    <source>
        <dbReference type="Proteomes" id="UP001597458"/>
    </source>
</evidence>
<proteinExistence type="predicted"/>
<gene>
    <name evidence="3" type="ORF">ACFSTF_00240</name>
</gene>
<dbReference type="Proteomes" id="UP001597458">
    <property type="component" value="Unassembled WGS sequence"/>
</dbReference>
<evidence type="ECO:0000256" key="1">
    <source>
        <dbReference type="ARBA" id="ARBA00022801"/>
    </source>
</evidence>
<name>A0ABW5PMT7_9BACI</name>
<dbReference type="InterPro" id="IPR003010">
    <property type="entry name" value="C-N_Hydrolase"/>
</dbReference>
<dbReference type="InterPro" id="IPR050345">
    <property type="entry name" value="Aliph_Amidase/BUP"/>
</dbReference>
<keyword evidence="1" id="KW-0378">Hydrolase</keyword>
<dbReference type="RefSeq" id="WP_141191326.1">
    <property type="nucleotide sequence ID" value="NZ_JBHUMR010000001.1"/>
</dbReference>
<dbReference type="PROSITE" id="PS50263">
    <property type="entry name" value="CN_HYDROLASE"/>
    <property type="match status" value="1"/>
</dbReference>
<dbReference type="SUPFAM" id="SSF56317">
    <property type="entry name" value="Carbon-nitrogen hydrolase"/>
    <property type="match status" value="1"/>
</dbReference>
<dbReference type="NCBIfam" id="NF009802">
    <property type="entry name" value="PRK13286.1"/>
    <property type="match status" value="1"/>
</dbReference>
<dbReference type="EMBL" id="JBHUMR010000001">
    <property type="protein sequence ID" value="MFD2615772.1"/>
    <property type="molecule type" value="Genomic_DNA"/>
</dbReference>
<protein>
    <submittedName>
        <fullName evidence="3">Aliphatic amidase</fullName>
    </submittedName>
</protein>
<dbReference type="Pfam" id="PF00795">
    <property type="entry name" value="CN_hydrolase"/>
    <property type="match status" value="1"/>
</dbReference>
<dbReference type="Gene3D" id="3.60.110.10">
    <property type="entry name" value="Carbon-nitrogen hydrolase"/>
    <property type="match status" value="1"/>
</dbReference>
<keyword evidence="4" id="KW-1185">Reference proteome</keyword>
<dbReference type="PANTHER" id="PTHR43674">
    <property type="entry name" value="NITRILASE C965.09-RELATED"/>
    <property type="match status" value="1"/>
</dbReference>
<evidence type="ECO:0000313" key="3">
    <source>
        <dbReference type="EMBL" id="MFD2615772.1"/>
    </source>
</evidence>
<accession>A0ABW5PMT7</accession>
<dbReference type="PANTHER" id="PTHR43674:SF14">
    <property type="entry name" value="ALIPHATIC AMIDASE"/>
    <property type="match status" value="1"/>
</dbReference>
<reference evidence="4" key="1">
    <citation type="journal article" date="2019" name="Int. J. Syst. Evol. Microbiol.">
        <title>The Global Catalogue of Microorganisms (GCM) 10K type strain sequencing project: providing services to taxonomists for standard genome sequencing and annotation.</title>
        <authorList>
            <consortium name="The Broad Institute Genomics Platform"/>
            <consortium name="The Broad Institute Genome Sequencing Center for Infectious Disease"/>
            <person name="Wu L."/>
            <person name="Ma J."/>
        </authorList>
    </citation>
    <scope>NUCLEOTIDE SEQUENCE [LARGE SCALE GENOMIC DNA]</scope>
    <source>
        <strain evidence="4">TISTR 2241</strain>
    </source>
</reference>
<organism evidence="3 4">
    <name type="scientific">Terrilactibacillus laevilacticus</name>
    <dbReference type="NCBI Taxonomy" id="1380157"/>
    <lineage>
        <taxon>Bacteria</taxon>
        <taxon>Bacillati</taxon>
        <taxon>Bacillota</taxon>
        <taxon>Bacilli</taxon>
        <taxon>Bacillales</taxon>
        <taxon>Bacillaceae</taxon>
        <taxon>Terrilactibacillus</taxon>
    </lineage>
</organism>
<evidence type="ECO:0000259" key="2">
    <source>
        <dbReference type="PROSITE" id="PS50263"/>
    </source>
</evidence>
<sequence length="331" mass="37229">MPVGTISSTKDTVGVAVVNYKVPVLETREEVLENCHRIADFVEGTKMGYPGLDLIVFPEYSTQGFHPTKWRDLCTTVPGPETDIFAEACRKNKVWGVFSITGEINPIGNPYNCFILIDDKGEIKLNYHKINPWVPKEPWYPGNETMVVEGPKGLMIGANVCYDSNMPEIVRDTVMKGAELVVRIQGYMYPSKEQQIKLASIRAWENLTYFAVANMAGRDKVYSYFGHSNIIDFDGTTLAECGTTPDEVTYAELSISAIRNARKNWTAENHLYNLTHRGYSAVENGVASSPYSFYKTWADDPEKAKAICEAMTRSTPEQPIEKIYEEETTLK</sequence>
<comment type="caution">
    <text evidence="3">The sequence shown here is derived from an EMBL/GenBank/DDBJ whole genome shotgun (WGS) entry which is preliminary data.</text>
</comment>
<dbReference type="CDD" id="cd07565">
    <property type="entry name" value="aliphatic_amidase"/>
    <property type="match status" value="1"/>
</dbReference>
<dbReference type="InterPro" id="IPR036526">
    <property type="entry name" value="C-N_Hydrolase_sf"/>
</dbReference>
<feature type="domain" description="CN hydrolase" evidence="2">
    <location>
        <begin position="13"/>
        <end position="255"/>
    </location>
</feature>